<evidence type="ECO:0000256" key="1">
    <source>
        <dbReference type="SAM" id="MobiDB-lite"/>
    </source>
</evidence>
<gene>
    <name evidence="2" type="ORF">M413DRAFT_13638</name>
</gene>
<evidence type="ECO:0000313" key="3">
    <source>
        <dbReference type="Proteomes" id="UP000053424"/>
    </source>
</evidence>
<dbReference type="STRING" id="686832.A0A0C3BJE7"/>
<organism evidence="2 3">
    <name type="scientific">Hebeloma cylindrosporum</name>
    <dbReference type="NCBI Taxonomy" id="76867"/>
    <lineage>
        <taxon>Eukaryota</taxon>
        <taxon>Fungi</taxon>
        <taxon>Dikarya</taxon>
        <taxon>Basidiomycota</taxon>
        <taxon>Agaricomycotina</taxon>
        <taxon>Agaricomycetes</taxon>
        <taxon>Agaricomycetidae</taxon>
        <taxon>Agaricales</taxon>
        <taxon>Agaricineae</taxon>
        <taxon>Hymenogastraceae</taxon>
        <taxon>Hebeloma</taxon>
    </lineage>
</organism>
<evidence type="ECO:0000313" key="2">
    <source>
        <dbReference type="EMBL" id="KIM36855.1"/>
    </source>
</evidence>
<dbReference type="Proteomes" id="UP000053424">
    <property type="component" value="Unassembled WGS sequence"/>
</dbReference>
<protein>
    <submittedName>
        <fullName evidence="2">Uncharacterized protein</fullName>
    </submittedName>
</protein>
<reference evidence="2 3" key="1">
    <citation type="submission" date="2014-04" db="EMBL/GenBank/DDBJ databases">
        <authorList>
            <consortium name="DOE Joint Genome Institute"/>
            <person name="Kuo A."/>
            <person name="Gay G."/>
            <person name="Dore J."/>
            <person name="Kohler A."/>
            <person name="Nagy L.G."/>
            <person name="Floudas D."/>
            <person name="Copeland A."/>
            <person name="Barry K.W."/>
            <person name="Cichocki N."/>
            <person name="Veneault-Fourrey C."/>
            <person name="LaButti K."/>
            <person name="Lindquist E.A."/>
            <person name="Lipzen A."/>
            <person name="Lundell T."/>
            <person name="Morin E."/>
            <person name="Murat C."/>
            <person name="Sun H."/>
            <person name="Tunlid A."/>
            <person name="Henrissat B."/>
            <person name="Grigoriev I.V."/>
            <person name="Hibbett D.S."/>
            <person name="Martin F."/>
            <person name="Nordberg H.P."/>
            <person name="Cantor M.N."/>
            <person name="Hua S.X."/>
        </authorList>
    </citation>
    <scope>NUCLEOTIDE SEQUENCE [LARGE SCALE GENOMIC DNA]</scope>
    <source>
        <strain evidence="3">h7</strain>
    </source>
</reference>
<proteinExistence type="predicted"/>
<reference evidence="3" key="2">
    <citation type="submission" date="2015-01" db="EMBL/GenBank/DDBJ databases">
        <title>Evolutionary Origins and Diversification of the Mycorrhizal Mutualists.</title>
        <authorList>
            <consortium name="DOE Joint Genome Institute"/>
            <consortium name="Mycorrhizal Genomics Consortium"/>
            <person name="Kohler A."/>
            <person name="Kuo A."/>
            <person name="Nagy L.G."/>
            <person name="Floudas D."/>
            <person name="Copeland A."/>
            <person name="Barry K.W."/>
            <person name="Cichocki N."/>
            <person name="Veneault-Fourrey C."/>
            <person name="LaButti K."/>
            <person name="Lindquist E.A."/>
            <person name="Lipzen A."/>
            <person name="Lundell T."/>
            <person name="Morin E."/>
            <person name="Murat C."/>
            <person name="Riley R."/>
            <person name="Ohm R."/>
            <person name="Sun H."/>
            <person name="Tunlid A."/>
            <person name="Henrissat B."/>
            <person name="Grigoriev I.V."/>
            <person name="Hibbett D.S."/>
            <person name="Martin F."/>
        </authorList>
    </citation>
    <scope>NUCLEOTIDE SEQUENCE [LARGE SCALE GENOMIC DNA]</scope>
    <source>
        <strain evidence="3">h7</strain>
    </source>
</reference>
<dbReference type="EMBL" id="KN831801">
    <property type="protein sequence ID" value="KIM36855.1"/>
    <property type="molecule type" value="Genomic_DNA"/>
</dbReference>
<sequence>MTTVAFTRHLTHEHCKRRKKVSKGTYYSHKRFRDQDVAQFNQTAPSELVDVQSAHTTGQDIPDISPNLNGKRTNELDPLHAGKRQCIRPEILGEVDDPGRLIDENVNFEMDSPRMDDHFPQYFLPNLNVDLTDGDPHVARNRDPESEAGSTSLLHNPVYPLNSDEDEEEETLSFSRIEDIKIAQQFIAALKSASLDNGDLDDKELENLLNPESAPVDVDSESERELLLCLRIFLAQINSSQETYTGTLEAIRIAYPEDELLSYDQIKWRIACITGVYAIIKDMCPNSCIAYTGPFKALDHCPRCNETRNDPSKQSPRQQFYMLPIGPVIQAMKRQKLTAEKMDYFNQKTQEALKELQRSGSLERLDDICCGTDILTQVHEGKISGTDTVLMFSLDGAQLYRNKVSDCWIYIWIFVSLSPDERYKKKFVIPGGVIPGPSKPKIVESFLFPGLHHVAAVNRQGGLPVYDAAKERRYASMLYIVLATADGPGMTYLNGLVGHSGKNGCRLWCGMIGRHKPGGSHYYPVLFKPNGYIVNGSDHDDVNPVASWPINPQRYNTALQKVCESPTQARFEENRRETGICKPSIFSGLGDYTLGIPNMFPGDVMHLILNLADILMNLWRATLDCSSTDSKRDWTWATLQGDLWRKHGQDVANSTPYLPGSFDRPPRNPAEKINSGYKAWEFLLYLFGLGPGLFYKVLPDEIWKSYCKLVSGIRIIYQKKITKTQYKTAHLHLITFTIEFENLYVQRRKDRLHFVRQTRPQKKEEGKIPHGAKKLQDGYVLLRAMDSHFHHLGAAEGGALQEYLENHSNIDSSTDIDNYVVRWARLRLPNGQVARSLWKEGPKGVKNVRMARNVKLPNYKGCLSFAEVWYYFQYEISNDSTNELRTLAMASLYSPPDRDLLQESSGTLWSCTPGGESNLAVFDVTGIEAVVAMVPHSKEILGSGWANRYFVVEKPGLDVAAMGGMEEALQEVGNAE</sequence>
<dbReference type="HOGENOM" id="CLU_007337_0_2_1"/>
<keyword evidence="3" id="KW-1185">Reference proteome</keyword>
<dbReference type="AlphaFoldDB" id="A0A0C3BJE7"/>
<accession>A0A0C3BJE7</accession>
<name>A0A0C3BJE7_HEBCY</name>
<dbReference type="OrthoDB" id="2669721at2759"/>
<feature type="region of interest" description="Disordered" evidence="1">
    <location>
        <begin position="141"/>
        <end position="166"/>
    </location>
</feature>